<dbReference type="Pfam" id="PF05949">
    <property type="entry name" value="DUF881"/>
    <property type="match status" value="1"/>
</dbReference>
<dbReference type="InterPro" id="IPR010273">
    <property type="entry name" value="DUF881"/>
</dbReference>
<dbReference type="EMBL" id="JABFYL010000014">
    <property type="protein sequence ID" value="NVN49422.1"/>
    <property type="molecule type" value="Genomic_DNA"/>
</dbReference>
<sequence length="251" mass="26746">MDDHKGRPRSAWRFGVPVVCVAAGLLLGATHSVSGGDEIRRSDAPRLVDLVREAQQSVDRLTSDRDALDSRVDNHHGGSSGTDLALTAITERADALAGQAGLVPMRGPGLVVTLTDAQRDAEGRFPRDASPDDLVVHQQDIQAVLTALWSAGAEGIQMQDQRIIATSAPRCVGNTLLLNGRTYSPPYVISAVGDAAAMEEALAAAPLVTLYKRYAARFGLGYTEEVRDVELVGYQQPVRMSFASPIGPLGY</sequence>
<name>A0A850PH28_9MYCO</name>
<comment type="caution">
    <text evidence="3">The sequence shown here is derived from an EMBL/GenBank/DDBJ whole genome shotgun (WGS) entry which is preliminary data.</text>
</comment>
<dbReference type="PANTHER" id="PTHR37313">
    <property type="entry name" value="UPF0749 PROTEIN RV1825"/>
    <property type="match status" value="1"/>
</dbReference>
<accession>A0A850PH28</accession>
<evidence type="ECO:0000313" key="4">
    <source>
        <dbReference type="Proteomes" id="UP000570517"/>
    </source>
</evidence>
<protein>
    <submittedName>
        <fullName evidence="3">Membrane spanning protein</fullName>
    </submittedName>
</protein>
<dbReference type="RefSeq" id="WP_178357790.1">
    <property type="nucleotide sequence ID" value="NZ_JABFYL010000014.1"/>
</dbReference>
<dbReference type="Gene3D" id="3.30.70.1880">
    <property type="entry name" value="Protein of unknown function DUF881"/>
    <property type="match status" value="1"/>
</dbReference>
<gene>
    <name evidence="3" type="ORF">HLY00_531</name>
</gene>
<organism evidence="3 4">
    <name type="scientific">Mycolicibacterium hippocampi</name>
    <dbReference type="NCBI Taxonomy" id="659824"/>
    <lineage>
        <taxon>Bacteria</taxon>
        <taxon>Bacillati</taxon>
        <taxon>Actinomycetota</taxon>
        <taxon>Actinomycetes</taxon>
        <taxon>Mycobacteriales</taxon>
        <taxon>Mycobacteriaceae</taxon>
        <taxon>Mycolicibacterium</taxon>
    </lineage>
</organism>
<evidence type="ECO:0000313" key="3">
    <source>
        <dbReference type="EMBL" id="NVN49422.1"/>
    </source>
</evidence>
<comment type="similarity">
    <text evidence="1">Belongs to the UPF0749 family.</text>
</comment>
<feature type="compositionally biased region" description="Basic and acidic residues" evidence="2">
    <location>
        <begin position="61"/>
        <end position="76"/>
    </location>
</feature>
<dbReference type="PANTHER" id="PTHR37313:SF4">
    <property type="entry name" value="CONSERVED MEMBRANE PROTEIN-RELATED"/>
    <property type="match status" value="1"/>
</dbReference>
<proteinExistence type="inferred from homology"/>
<evidence type="ECO:0000256" key="1">
    <source>
        <dbReference type="ARBA" id="ARBA00009108"/>
    </source>
</evidence>
<dbReference type="AlphaFoldDB" id="A0A850PH28"/>
<feature type="region of interest" description="Disordered" evidence="2">
    <location>
        <begin position="59"/>
        <end position="82"/>
    </location>
</feature>
<dbReference type="GO" id="GO:0005886">
    <property type="term" value="C:plasma membrane"/>
    <property type="evidence" value="ECO:0007669"/>
    <property type="project" value="TreeGrafter"/>
</dbReference>
<dbReference type="Proteomes" id="UP000570517">
    <property type="component" value="Unassembled WGS sequence"/>
</dbReference>
<keyword evidence="4" id="KW-1185">Reference proteome</keyword>
<evidence type="ECO:0000256" key="2">
    <source>
        <dbReference type="SAM" id="MobiDB-lite"/>
    </source>
</evidence>
<reference evidence="3 4" key="1">
    <citation type="submission" date="2020-05" db="EMBL/GenBank/DDBJ databases">
        <title>Draft genome sequence of Mycobacterium hippocampi DL, isolated from European seabass, Dicentrarchus labrax, reared in fish farms.</title>
        <authorList>
            <person name="Stathopoulou P."/>
            <person name="Asimakis E."/>
            <person name="Tzokas K."/>
            <person name="Batargias C."/>
            <person name="Tsiamis G."/>
        </authorList>
    </citation>
    <scope>NUCLEOTIDE SEQUENCE [LARGE SCALE GENOMIC DNA]</scope>
    <source>
        <strain evidence="3 4">DL</strain>
    </source>
</reference>